<keyword evidence="1" id="KW-0472">Membrane</keyword>
<dbReference type="Proteomes" id="UP000230842">
    <property type="component" value="Unassembled WGS sequence"/>
</dbReference>
<evidence type="ECO:0000313" key="3">
    <source>
        <dbReference type="Proteomes" id="UP000230842"/>
    </source>
</evidence>
<reference evidence="2 3" key="1">
    <citation type="submission" date="2017-11" db="EMBL/GenBank/DDBJ databases">
        <title>Genomic Encyclopedia of Archaeal and Bacterial Type Strains, Phase II (KMG-II): From Individual Species to Whole Genera.</title>
        <authorList>
            <person name="Goeker M."/>
        </authorList>
    </citation>
    <scope>NUCLEOTIDE SEQUENCE [LARGE SCALE GENOMIC DNA]</scope>
    <source>
        <strain evidence="2 3">DSM 27763</strain>
    </source>
</reference>
<evidence type="ECO:0000313" key="2">
    <source>
        <dbReference type="EMBL" id="PJJ56112.1"/>
    </source>
</evidence>
<gene>
    <name evidence="2" type="ORF">CLV56_0316</name>
</gene>
<protein>
    <submittedName>
        <fullName evidence="2">Uncharacterized protein</fullName>
    </submittedName>
</protein>
<sequence>MSLPAVEASLDARPGPAARWPAYAIAGGVGLFCVVVGAMWVVDHVVHGRPIDGTAWIILGATLLRILTIGIALASVQAWGRALPNALVLTGLWGCAAAQIVYPATELVVKVAVLLGLLDLPPTGIGNMSATGWFNFSMAWLVFGVPGLLFVAAARSYVSRRGSAGWWPLVGTVAGTVLLFGIGWMIG</sequence>
<feature type="transmembrane region" description="Helical" evidence="1">
    <location>
        <begin position="20"/>
        <end position="42"/>
    </location>
</feature>
<dbReference type="AlphaFoldDB" id="A0A2M9BDV3"/>
<feature type="transmembrane region" description="Helical" evidence="1">
    <location>
        <begin position="54"/>
        <end position="80"/>
    </location>
</feature>
<keyword evidence="3" id="KW-1185">Reference proteome</keyword>
<organism evidence="2 3">
    <name type="scientific">Mumia flava</name>
    <dbReference type="NCBI Taxonomy" id="1348852"/>
    <lineage>
        <taxon>Bacteria</taxon>
        <taxon>Bacillati</taxon>
        <taxon>Actinomycetota</taxon>
        <taxon>Actinomycetes</taxon>
        <taxon>Propionibacteriales</taxon>
        <taxon>Nocardioidaceae</taxon>
        <taxon>Mumia</taxon>
    </lineage>
</organism>
<dbReference type="EMBL" id="PGEZ01000001">
    <property type="protein sequence ID" value="PJJ56112.1"/>
    <property type="molecule type" value="Genomic_DNA"/>
</dbReference>
<feature type="transmembrane region" description="Helical" evidence="1">
    <location>
        <begin position="166"/>
        <end position="186"/>
    </location>
</feature>
<accession>A0A2M9BDV3</accession>
<keyword evidence="1" id="KW-0812">Transmembrane</keyword>
<feature type="transmembrane region" description="Helical" evidence="1">
    <location>
        <begin position="132"/>
        <end position="154"/>
    </location>
</feature>
<proteinExistence type="predicted"/>
<name>A0A2M9BDV3_9ACTN</name>
<evidence type="ECO:0000256" key="1">
    <source>
        <dbReference type="SAM" id="Phobius"/>
    </source>
</evidence>
<comment type="caution">
    <text evidence="2">The sequence shown here is derived from an EMBL/GenBank/DDBJ whole genome shotgun (WGS) entry which is preliminary data.</text>
</comment>
<keyword evidence="1" id="KW-1133">Transmembrane helix</keyword>